<evidence type="ECO:0000256" key="1">
    <source>
        <dbReference type="ARBA" id="ARBA00022801"/>
    </source>
</evidence>
<evidence type="ECO:0000313" key="2">
    <source>
        <dbReference type="EMBL" id="KAF0376992.1"/>
    </source>
</evidence>
<dbReference type="GO" id="GO:0043419">
    <property type="term" value="P:urea catabolic process"/>
    <property type="evidence" value="ECO:0007669"/>
    <property type="project" value="InterPro"/>
</dbReference>
<keyword evidence="3" id="KW-1185">Reference proteome</keyword>
<accession>A0A8H3ZZS7</accession>
<dbReference type="OrthoDB" id="1708534at2759"/>
<keyword evidence="1" id="KW-0378">Hydrolase</keyword>
<dbReference type="GO" id="GO:0016787">
    <property type="term" value="F:hydrolase activity"/>
    <property type="evidence" value="ECO:0007669"/>
    <property type="project" value="UniProtKB-KW"/>
</dbReference>
<organism evidence="2 3">
    <name type="scientific">Gigaspora margarita</name>
    <dbReference type="NCBI Taxonomy" id="4874"/>
    <lineage>
        <taxon>Eukaryota</taxon>
        <taxon>Fungi</taxon>
        <taxon>Fungi incertae sedis</taxon>
        <taxon>Mucoromycota</taxon>
        <taxon>Glomeromycotina</taxon>
        <taxon>Glomeromycetes</taxon>
        <taxon>Diversisporales</taxon>
        <taxon>Gigasporaceae</taxon>
        <taxon>Gigaspora</taxon>
    </lineage>
</organism>
<dbReference type="AlphaFoldDB" id="A0A8H3ZZS7"/>
<sequence length="67" mass="7626">MKLVPRKLDILILNQVGFLTQKRLARGVKLNNTEATLWDLFCSRLNELGKAIAWKTSCSTGCFRNVM</sequence>
<dbReference type="EMBL" id="WTPW01002575">
    <property type="protein sequence ID" value="KAF0376992.1"/>
    <property type="molecule type" value="Genomic_DNA"/>
</dbReference>
<dbReference type="Gene3D" id="3.30.280.10">
    <property type="entry name" value="Urease, gamma-like subunit"/>
    <property type="match status" value="1"/>
</dbReference>
<gene>
    <name evidence="2" type="ORF">F8M41_012678</name>
</gene>
<comment type="caution">
    <text evidence="2">The sequence shown here is derived from an EMBL/GenBank/DDBJ whole genome shotgun (WGS) entry which is preliminary data.</text>
</comment>
<dbReference type="InterPro" id="IPR036463">
    <property type="entry name" value="Urease_gamma_sf"/>
</dbReference>
<evidence type="ECO:0000313" key="3">
    <source>
        <dbReference type="Proteomes" id="UP000439903"/>
    </source>
</evidence>
<dbReference type="GO" id="GO:0016151">
    <property type="term" value="F:nickel cation binding"/>
    <property type="evidence" value="ECO:0007669"/>
    <property type="project" value="InterPro"/>
</dbReference>
<dbReference type="Pfam" id="PF00547">
    <property type="entry name" value="Urease_gamma"/>
    <property type="match status" value="1"/>
</dbReference>
<dbReference type="SUPFAM" id="SSF54111">
    <property type="entry name" value="Urease, gamma-subunit"/>
    <property type="match status" value="1"/>
</dbReference>
<dbReference type="InterPro" id="IPR002026">
    <property type="entry name" value="Urease_gamma/gamma-beta_su"/>
</dbReference>
<dbReference type="Proteomes" id="UP000439903">
    <property type="component" value="Unassembled WGS sequence"/>
</dbReference>
<proteinExistence type="predicted"/>
<reference evidence="2 3" key="1">
    <citation type="journal article" date="2019" name="Environ. Microbiol.">
        <title>At the nexus of three kingdoms: the genome of the mycorrhizal fungus Gigaspora margarita provides insights into plant, endobacterial and fungal interactions.</title>
        <authorList>
            <person name="Venice F."/>
            <person name="Ghignone S."/>
            <person name="Salvioli di Fossalunga A."/>
            <person name="Amselem J."/>
            <person name="Novero M."/>
            <person name="Xianan X."/>
            <person name="Sedzielewska Toro K."/>
            <person name="Morin E."/>
            <person name="Lipzen A."/>
            <person name="Grigoriev I.V."/>
            <person name="Henrissat B."/>
            <person name="Martin F.M."/>
            <person name="Bonfante P."/>
        </authorList>
    </citation>
    <scope>NUCLEOTIDE SEQUENCE [LARGE SCALE GENOMIC DNA]</scope>
    <source>
        <strain evidence="2 3">BEG34</strain>
    </source>
</reference>
<protein>
    <submittedName>
        <fullName evidence="2">Urease</fullName>
    </submittedName>
</protein>
<name>A0A8H3ZZS7_GIGMA</name>